<sequence>MNPPLMNPAPRAPVQTPSASVRTDSVPSMDMASLSIPPPTYAHFDPHALLSFCPYCGLRYAQVMYEEAMFCGGCGAKRLTLYNSSISLCLSLFVCESVCLSVCLSVYVCVSVYHLCECANVMLLSLQLASNTKIRDLDSEDAILFSSDNFTFSD</sequence>
<dbReference type="EMBL" id="BQXS01011685">
    <property type="protein sequence ID" value="GKT15598.1"/>
    <property type="molecule type" value="Genomic_DNA"/>
</dbReference>
<evidence type="ECO:0000313" key="3">
    <source>
        <dbReference type="Proteomes" id="UP001057375"/>
    </source>
</evidence>
<feature type="non-terminal residue" evidence="2">
    <location>
        <position position="154"/>
    </location>
</feature>
<comment type="caution">
    <text evidence="2">The sequence shown here is derived from an EMBL/GenBank/DDBJ whole genome shotgun (WGS) entry which is preliminary data.</text>
</comment>
<dbReference type="Proteomes" id="UP001057375">
    <property type="component" value="Unassembled WGS sequence"/>
</dbReference>
<proteinExistence type="predicted"/>
<feature type="compositionally biased region" description="Pro residues" evidence="1">
    <location>
        <begin position="1"/>
        <end position="11"/>
    </location>
</feature>
<gene>
    <name evidence="2" type="ORF">ADUPG1_010747</name>
</gene>
<accession>A0ABQ5JSM5</accession>
<evidence type="ECO:0000313" key="2">
    <source>
        <dbReference type="EMBL" id="GKT15598.1"/>
    </source>
</evidence>
<evidence type="ECO:0000256" key="1">
    <source>
        <dbReference type="SAM" id="MobiDB-lite"/>
    </source>
</evidence>
<feature type="compositionally biased region" description="Polar residues" evidence="1">
    <location>
        <begin position="15"/>
        <end position="25"/>
    </location>
</feature>
<organism evidence="2 3">
    <name type="scientific">Aduncisulcus paluster</name>
    <dbReference type="NCBI Taxonomy" id="2918883"/>
    <lineage>
        <taxon>Eukaryota</taxon>
        <taxon>Metamonada</taxon>
        <taxon>Carpediemonas-like organisms</taxon>
        <taxon>Aduncisulcus</taxon>
    </lineage>
</organism>
<feature type="region of interest" description="Disordered" evidence="1">
    <location>
        <begin position="1"/>
        <end position="25"/>
    </location>
</feature>
<keyword evidence="3" id="KW-1185">Reference proteome</keyword>
<protein>
    <submittedName>
        <fullName evidence="2">Uncharacterized protein</fullName>
    </submittedName>
</protein>
<reference evidence="2" key="1">
    <citation type="submission" date="2022-03" db="EMBL/GenBank/DDBJ databases">
        <title>Draft genome sequence of Aduncisulcus paluster, a free-living microaerophilic Fornicata.</title>
        <authorList>
            <person name="Yuyama I."/>
            <person name="Kume K."/>
            <person name="Tamura T."/>
            <person name="Inagaki Y."/>
            <person name="Hashimoto T."/>
        </authorList>
    </citation>
    <scope>NUCLEOTIDE SEQUENCE</scope>
    <source>
        <strain evidence="2">NY0171</strain>
    </source>
</reference>
<name>A0ABQ5JSM5_9EUKA</name>